<dbReference type="EMBL" id="CP133548">
    <property type="protein sequence ID" value="WMS88315.1"/>
    <property type="molecule type" value="Genomic_DNA"/>
</dbReference>
<feature type="signal peptide" evidence="1">
    <location>
        <begin position="1"/>
        <end position="20"/>
    </location>
</feature>
<organism evidence="2 3">
    <name type="scientific">Pleionea litopenaei</name>
    <dbReference type="NCBI Taxonomy" id="3070815"/>
    <lineage>
        <taxon>Bacteria</taxon>
        <taxon>Pseudomonadati</taxon>
        <taxon>Pseudomonadota</taxon>
        <taxon>Gammaproteobacteria</taxon>
        <taxon>Oceanospirillales</taxon>
        <taxon>Pleioneaceae</taxon>
        <taxon>Pleionea</taxon>
    </lineage>
</organism>
<dbReference type="InterPro" id="IPR021393">
    <property type="entry name" value="DUF3034"/>
</dbReference>
<protein>
    <submittedName>
        <fullName evidence="2">DUF3034 family protein</fullName>
    </submittedName>
</protein>
<keyword evidence="3" id="KW-1185">Reference proteome</keyword>
<dbReference type="Pfam" id="PF11231">
    <property type="entry name" value="DUF3034"/>
    <property type="match status" value="1"/>
</dbReference>
<keyword evidence="1" id="KW-0732">Signal</keyword>
<reference evidence="2 3" key="1">
    <citation type="submission" date="2023-08" db="EMBL/GenBank/DDBJ databases">
        <title>Pleionea litopenaei sp. nov., isolated from stomach of juvenile Litopenaeus vannamei.</title>
        <authorList>
            <person name="Rho A.M."/>
            <person name="Hwang C.Y."/>
        </authorList>
    </citation>
    <scope>NUCLEOTIDE SEQUENCE [LARGE SCALE GENOMIC DNA]</scope>
    <source>
        <strain evidence="2 3">HL-JVS1</strain>
    </source>
</reference>
<gene>
    <name evidence="2" type="ORF">Q9312_05200</name>
</gene>
<dbReference type="KEGG" id="plei:Q9312_05200"/>
<dbReference type="RefSeq" id="WP_309203526.1">
    <property type="nucleotide sequence ID" value="NZ_CP133548.1"/>
</dbReference>
<evidence type="ECO:0000256" key="1">
    <source>
        <dbReference type="SAM" id="SignalP"/>
    </source>
</evidence>
<accession>A0AA51X8P7</accession>
<feature type="chain" id="PRO_5041280182" evidence="1">
    <location>
        <begin position="21"/>
        <end position="292"/>
    </location>
</feature>
<dbReference type="AlphaFoldDB" id="A0AA51X8P7"/>
<dbReference type="Proteomes" id="UP001239782">
    <property type="component" value="Chromosome"/>
</dbReference>
<sequence>MTIKSLLITSLICTHLSLHADSNTDFAGSGKLNLTGLIPNIDGVAGAGISHSAIIGGYGTEDQIGAAGNFSQVQLSDFKLSTQSVLVGFYNRIELSHSKSEFDTQDVGAQLGLGEGYTFKNQTTSLKLRLMGDAILDQDSWLPQIAIGYSEKSSDNAAVLNLIGSQSDDDSEVFVSASKLFLSQSLLLNLNLRNTRANQNGILGFGGDKESKKEWLFEGSLAYLLNDNLALGYEYKASPDNLSFAKQEDWQDLFLLYNPSKHVSLTVAYVSLGEIALQPDQTGYYASISIQF</sequence>
<evidence type="ECO:0000313" key="2">
    <source>
        <dbReference type="EMBL" id="WMS88315.1"/>
    </source>
</evidence>
<proteinExistence type="predicted"/>
<evidence type="ECO:0000313" key="3">
    <source>
        <dbReference type="Proteomes" id="UP001239782"/>
    </source>
</evidence>
<name>A0AA51X8P7_9GAMM</name>